<dbReference type="Pfam" id="PF00459">
    <property type="entry name" value="Inositol_P"/>
    <property type="match status" value="1"/>
</dbReference>
<evidence type="ECO:0008006" key="6">
    <source>
        <dbReference type="Google" id="ProtNLM"/>
    </source>
</evidence>
<dbReference type="InterPro" id="IPR000760">
    <property type="entry name" value="Inositol_monophosphatase-like"/>
</dbReference>
<dbReference type="Gene3D" id="3.30.540.10">
    <property type="entry name" value="Fructose-1,6-Bisphosphatase, subunit A, domain 1"/>
    <property type="match status" value="1"/>
</dbReference>
<dbReference type="InterPro" id="IPR020583">
    <property type="entry name" value="Inositol_monoP_metal-BS"/>
</dbReference>
<evidence type="ECO:0000256" key="3">
    <source>
        <dbReference type="ARBA" id="ARBA00022801"/>
    </source>
</evidence>
<proteinExistence type="predicted"/>
<keyword evidence="3" id="KW-0378">Hydrolase</keyword>
<organism evidence="5">
    <name type="scientific">marine metagenome</name>
    <dbReference type="NCBI Taxonomy" id="408172"/>
    <lineage>
        <taxon>unclassified sequences</taxon>
        <taxon>metagenomes</taxon>
        <taxon>ecological metagenomes</taxon>
    </lineage>
</organism>
<dbReference type="PROSITE" id="PS00629">
    <property type="entry name" value="IMP_1"/>
    <property type="match status" value="1"/>
</dbReference>
<evidence type="ECO:0000256" key="2">
    <source>
        <dbReference type="ARBA" id="ARBA00022723"/>
    </source>
</evidence>
<evidence type="ECO:0000313" key="5">
    <source>
        <dbReference type="EMBL" id="SVD60366.1"/>
    </source>
</evidence>
<evidence type="ECO:0000256" key="1">
    <source>
        <dbReference type="ARBA" id="ARBA00001946"/>
    </source>
</evidence>
<gene>
    <name evidence="5" type="ORF">METZ01_LOCUS413220</name>
</gene>
<dbReference type="SUPFAM" id="SSF56655">
    <property type="entry name" value="Carbohydrate phosphatase"/>
    <property type="match status" value="1"/>
</dbReference>
<dbReference type="PANTHER" id="PTHR20854">
    <property type="entry name" value="INOSITOL MONOPHOSPHATASE"/>
    <property type="match status" value="1"/>
</dbReference>
<reference evidence="5" key="1">
    <citation type="submission" date="2018-05" db="EMBL/GenBank/DDBJ databases">
        <authorList>
            <person name="Lanie J.A."/>
            <person name="Ng W.-L."/>
            <person name="Kazmierczak K.M."/>
            <person name="Andrzejewski T.M."/>
            <person name="Davidsen T.M."/>
            <person name="Wayne K.J."/>
            <person name="Tettelin H."/>
            <person name="Glass J.I."/>
            <person name="Rusch D."/>
            <person name="Podicherti R."/>
            <person name="Tsui H.-C.T."/>
            <person name="Winkler M.E."/>
        </authorList>
    </citation>
    <scope>NUCLEOTIDE SEQUENCE</scope>
</reference>
<dbReference type="GO" id="GO:0046872">
    <property type="term" value="F:metal ion binding"/>
    <property type="evidence" value="ECO:0007669"/>
    <property type="project" value="UniProtKB-KW"/>
</dbReference>
<dbReference type="EMBL" id="UINC01161277">
    <property type="protein sequence ID" value="SVD60366.1"/>
    <property type="molecule type" value="Genomic_DNA"/>
</dbReference>
<accession>A0A382WN93</accession>
<dbReference type="PANTHER" id="PTHR20854:SF4">
    <property type="entry name" value="INOSITOL-1-MONOPHOSPHATASE-RELATED"/>
    <property type="match status" value="1"/>
</dbReference>
<dbReference type="AlphaFoldDB" id="A0A382WN93"/>
<comment type="cofactor">
    <cofactor evidence="1">
        <name>Mg(2+)</name>
        <dbReference type="ChEBI" id="CHEBI:18420"/>
    </cofactor>
</comment>
<feature type="non-terminal residue" evidence="5">
    <location>
        <position position="156"/>
    </location>
</feature>
<dbReference type="GO" id="GO:0008934">
    <property type="term" value="F:inositol monophosphate 1-phosphatase activity"/>
    <property type="evidence" value="ECO:0007669"/>
    <property type="project" value="TreeGrafter"/>
</dbReference>
<protein>
    <recommendedName>
        <fullName evidence="6">Histidinol phosphate phosphatase</fullName>
    </recommendedName>
</protein>
<keyword evidence="2" id="KW-0479">Metal-binding</keyword>
<dbReference type="GO" id="GO:0007165">
    <property type="term" value="P:signal transduction"/>
    <property type="evidence" value="ECO:0007669"/>
    <property type="project" value="TreeGrafter"/>
</dbReference>
<sequence>MTMADGSLREVLDFAIDAAWQAGRITLRYFQTGVEVEEKADESPVTAADKGAETLLRELIEARFPNDGIVGEEHEDKEGTTGRRWIVDPIDGTKSFIHGVPLYGVLIGVEVDDEPAVGVAHFPALNDMISAAKGLGCTWNGRPARVSDVSRLEDAT</sequence>
<evidence type="ECO:0000256" key="4">
    <source>
        <dbReference type="ARBA" id="ARBA00022842"/>
    </source>
</evidence>
<dbReference type="FunFam" id="3.30.540.10:FF:000003">
    <property type="entry name" value="Inositol-1-monophosphatase"/>
    <property type="match status" value="1"/>
</dbReference>
<name>A0A382WN93_9ZZZZ</name>
<dbReference type="PRINTS" id="PR00377">
    <property type="entry name" value="IMPHPHTASES"/>
</dbReference>
<keyword evidence="4" id="KW-0460">Magnesium</keyword>
<dbReference type="GO" id="GO:0006020">
    <property type="term" value="P:inositol metabolic process"/>
    <property type="evidence" value="ECO:0007669"/>
    <property type="project" value="TreeGrafter"/>
</dbReference>